<feature type="transmembrane region" description="Helical" evidence="8">
    <location>
        <begin position="75"/>
        <end position="95"/>
    </location>
</feature>
<feature type="transmembrane region" description="Helical" evidence="8">
    <location>
        <begin position="373"/>
        <end position="394"/>
    </location>
</feature>
<organism evidence="9 10">
    <name type="scientific">Pseudoalteromonas fuliginea</name>
    <dbReference type="NCBI Taxonomy" id="1872678"/>
    <lineage>
        <taxon>Bacteria</taxon>
        <taxon>Pseudomonadati</taxon>
        <taxon>Pseudomonadota</taxon>
        <taxon>Gammaproteobacteria</taxon>
        <taxon>Alteromonadales</taxon>
        <taxon>Pseudoalteromonadaceae</taxon>
        <taxon>Pseudoalteromonas</taxon>
    </lineage>
</organism>
<evidence type="ECO:0000256" key="5">
    <source>
        <dbReference type="ARBA" id="ARBA00022692"/>
    </source>
</evidence>
<keyword evidence="6 8" id="KW-1133">Transmembrane helix</keyword>
<feature type="transmembrane region" description="Helical" evidence="8">
    <location>
        <begin position="254"/>
        <end position="274"/>
    </location>
</feature>
<dbReference type="NCBIfam" id="TIGR00882">
    <property type="entry name" value="2A0105"/>
    <property type="match status" value="1"/>
</dbReference>
<comment type="subcellular location">
    <subcellularLocation>
        <location evidence="1">Cell inner membrane</location>
        <topology evidence="1">Multi-pass membrane protein</topology>
    </subcellularLocation>
</comment>
<keyword evidence="2" id="KW-0813">Transport</keyword>
<dbReference type="Pfam" id="PF01306">
    <property type="entry name" value="LacY_symp"/>
    <property type="match status" value="1"/>
</dbReference>
<feature type="transmembrane region" description="Helical" evidence="8">
    <location>
        <begin position="169"/>
        <end position="189"/>
    </location>
</feature>
<dbReference type="PANTHER" id="PTHR23522">
    <property type="entry name" value="BLL5896 PROTEIN"/>
    <property type="match status" value="1"/>
</dbReference>
<dbReference type="InterPro" id="IPR000576">
    <property type="entry name" value="LacY/RafB_perm_fam"/>
</dbReference>
<accession>A0ABD3Y5C3</accession>
<evidence type="ECO:0000256" key="4">
    <source>
        <dbReference type="ARBA" id="ARBA00022519"/>
    </source>
</evidence>
<feature type="transmembrane region" description="Helical" evidence="8">
    <location>
        <begin position="44"/>
        <end position="63"/>
    </location>
</feature>
<sequence>MRYMSSNYRLLSVIFFVYFMAWSFSFSLFPIWLSQEVGLNSAKVGVIFSINSIMALLVMPCYGIFQDRLGLQKTLLYFIAFFMMLIGPFVSYVYAPLLQTQFYLAAILGGGIFSCAFLAGVGVIESYIDKQSRITYFEFGKARMWGSLGWAAASYFAGLSYNLAPNLNYWLSSIAALCLIGLLVFVKVAKSNHGRVPSQAFSSTRQFKSFFKTTGLWRLSVFVIGVSCIYAVFDQQFAIYYTSFFDTPEQGREFFGYLTSAQVMLEAAALYLAVKWVNYLGVKNSLLLSGVLMAVRIYCSGIVNDSISISVLKLLHAIELPLMLIALFKYINMHFDARYSAMIYIIGFQFTTQLMASILAVVVGVVYDHLGFALAYQYLGLVISVFIVLSFFTLKKDVIKTNREQSI</sequence>
<dbReference type="Proteomes" id="UP000027154">
    <property type="component" value="Unassembled WGS sequence"/>
</dbReference>
<dbReference type="InterPro" id="IPR036259">
    <property type="entry name" value="MFS_trans_sf"/>
</dbReference>
<evidence type="ECO:0000256" key="6">
    <source>
        <dbReference type="ARBA" id="ARBA00022989"/>
    </source>
</evidence>
<evidence type="ECO:0000256" key="7">
    <source>
        <dbReference type="ARBA" id="ARBA00023136"/>
    </source>
</evidence>
<evidence type="ECO:0000256" key="8">
    <source>
        <dbReference type="SAM" id="Phobius"/>
    </source>
</evidence>
<keyword evidence="3" id="KW-1003">Cell membrane</keyword>
<dbReference type="AlphaFoldDB" id="A0ABD3Y5C3"/>
<dbReference type="Gene3D" id="1.20.1250.20">
    <property type="entry name" value="MFS general substrate transporter like domains"/>
    <property type="match status" value="2"/>
</dbReference>
<keyword evidence="7 8" id="KW-0472">Membrane</keyword>
<gene>
    <name evidence="9" type="ORF">DC53_16425</name>
</gene>
<proteinExistence type="predicted"/>
<evidence type="ECO:0000313" key="10">
    <source>
        <dbReference type="Proteomes" id="UP000027154"/>
    </source>
</evidence>
<dbReference type="NCBIfam" id="NF007077">
    <property type="entry name" value="PRK09528.1"/>
    <property type="match status" value="1"/>
</dbReference>
<dbReference type="SUPFAM" id="SSF103473">
    <property type="entry name" value="MFS general substrate transporter"/>
    <property type="match status" value="1"/>
</dbReference>
<keyword evidence="4" id="KW-0997">Cell inner membrane</keyword>
<feature type="transmembrane region" description="Helical" evidence="8">
    <location>
        <begin position="286"/>
        <end position="303"/>
    </location>
</feature>
<comment type="caution">
    <text evidence="9">The sequence shown here is derived from an EMBL/GenBank/DDBJ whole genome shotgun (WGS) entry which is preliminary data.</text>
</comment>
<reference evidence="9 10" key="1">
    <citation type="submission" date="2014-04" db="EMBL/GenBank/DDBJ databases">
        <title>Pseudoalteromonas galatheae sp. nov., isolated from a deep-sea polychaete near Canal Concepcion, Chile.</title>
        <authorList>
            <person name="Machado H.R."/>
            <person name="Gram L."/>
            <person name="Vynne N.G."/>
        </authorList>
    </citation>
    <scope>NUCLEOTIDE SEQUENCE [LARGE SCALE GENOMIC DNA]</scope>
    <source>
        <strain evidence="9 10">KMM216</strain>
    </source>
</reference>
<dbReference type="GO" id="GO:0005886">
    <property type="term" value="C:plasma membrane"/>
    <property type="evidence" value="ECO:0007669"/>
    <property type="project" value="UniProtKB-SubCell"/>
</dbReference>
<evidence type="ECO:0000256" key="2">
    <source>
        <dbReference type="ARBA" id="ARBA00022448"/>
    </source>
</evidence>
<feature type="transmembrane region" description="Helical" evidence="8">
    <location>
        <begin position="101"/>
        <end position="124"/>
    </location>
</feature>
<protein>
    <submittedName>
        <fullName evidence="9">Galactoside permease</fullName>
    </submittedName>
</protein>
<keyword evidence="5 8" id="KW-0812">Transmembrane</keyword>
<feature type="transmembrane region" description="Helical" evidence="8">
    <location>
        <begin position="215"/>
        <end position="234"/>
    </location>
</feature>
<evidence type="ECO:0000256" key="3">
    <source>
        <dbReference type="ARBA" id="ARBA00022475"/>
    </source>
</evidence>
<dbReference type="PRINTS" id="PR00174">
    <property type="entry name" value="LACYSMPORT"/>
</dbReference>
<feature type="transmembrane region" description="Helical" evidence="8">
    <location>
        <begin position="12"/>
        <end position="32"/>
    </location>
</feature>
<feature type="transmembrane region" description="Helical" evidence="8">
    <location>
        <begin position="343"/>
        <end position="367"/>
    </location>
</feature>
<feature type="transmembrane region" description="Helical" evidence="8">
    <location>
        <begin position="145"/>
        <end position="163"/>
    </location>
</feature>
<dbReference type="PANTHER" id="PTHR23522:SF10">
    <property type="entry name" value="3-PHENYLPROPIONIC ACID TRANSPORTER-RELATED"/>
    <property type="match status" value="1"/>
</dbReference>
<name>A0ABD3Y5C3_9GAMM</name>
<feature type="transmembrane region" description="Helical" evidence="8">
    <location>
        <begin position="309"/>
        <end position="331"/>
    </location>
</feature>
<dbReference type="EMBL" id="JJNZ01000065">
    <property type="protein sequence ID" value="KDC49432.1"/>
    <property type="molecule type" value="Genomic_DNA"/>
</dbReference>
<evidence type="ECO:0000313" key="9">
    <source>
        <dbReference type="EMBL" id="KDC49432.1"/>
    </source>
</evidence>
<evidence type="ECO:0000256" key="1">
    <source>
        <dbReference type="ARBA" id="ARBA00004429"/>
    </source>
</evidence>